<dbReference type="NCBIfam" id="TIGR02100">
    <property type="entry name" value="glgX_debranch"/>
    <property type="match status" value="1"/>
</dbReference>
<gene>
    <name evidence="6" type="primary">glgX</name>
    <name evidence="6" type="ORF">U0R22_002182</name>
</gene>
<dbReference type="InterPro" id="IPR044505">
    <property type="entry name" value="GlgX_Isoamylase_N_E_set"/>
</dbReference>
<feature type="domain" description="Glycosyl hydrolase family 13 catalytic" evidence="5">
    <location>
        <begin position="145"/>
        <end position="546"/>
    </location>
</feature>
<accession>A0ABZ0VLC6</accession>
<dbReference type="Gene3D" id="3.20.20.80">
    <property type="entry name" value="Glycosidases"/>
    <property type="match status" value="1"/>
</dbReference>
<reference evidence="6 7" key="1">
    <citation type="submission" date="2023-11" db="EMBL/GenBank/DDBJ databases">
        <authorList>
            <person name="Panchal A.K."/>
            <person name="Meaney J.S."/>
            <person name="Karas B.J."/>
            <person name="diCenzo G.C."/>
        </authorList>
    </citation>
    <scope>NUCLEOTIDE SEQUENCE [LARGE SCALE GENOMIC DNA]</scope>
    <source>
        <strain evidence="6 7">NZP2235</strain>
    </source>
</reference>
<keyword evidence="7" id="KW-1185">Reference proteome</keyword>
<dbReference type="SUPFAM" id="SSF51445">
    <property type="entry name" value="(Trans)glycosidases"/>
    <property type="match status" value="1"/>
</dbReference>
<protein>
    <submittedName>
        <fullName evidence="6">Glycogen debranching protein GlgX</fullName>
    </submittedName>
</protein>
<evidence type="ECO:0000313" key="6">
    <source>
        <dbReference type="EMBL" id="WQB98040.1"/>
    </source>
</evidence>
<dbReference type="InterPro" id="IPR004193">
    <property type="entry name" value="Glyco_hydro_13_N"/>
</dbReference>
<dbReference type="EMBL" id="CP139858">
    <property type="protein sequence ID" value="WQB98040.1"/>
    <property type="molecule type" value="Genomic_DNA"/>
</dbReference>
<dbReference type="InterPro" id="IPR013783">
    <property type="entry name" value="Ig-like_fold"/>
</dbReference>
<evidence type="ECO:0000256" key="2">
    <source>
        <dbReference type="ARBA" id="ARBA00022801"/>
    </source>
</evidence>
<dbReference type="SMART" id="SM00642">
    <property type="entry name" value="Aamy"/>
    <property type="match status" value="1"/>
</dbReference>
<evidence type="ECO:0000259" key="5">
    <source>
        <dbReference type="SMART" id="SM00642"/>
    </source>
</evidence>
<dbReference type="PANTHER" id="PTHR43002">
    <property type="entry name" value="GLYCOGEN DEBRANCHING ENZYME"/>
    <property type="match status" value="1"/>
</dbReference>
<feature type="region of interest" description="Disordered" evidence="4">
    <location>
        <begin position="447"/>
        <end position="466"/>
    </location>
</feature>
<dbReference type="Proteomes" id="UP001322481">
    <property type="component" value="Chromosome"/>
</dbReference>
<dbReference type="RefSeq" id="WP_322418479.1">
    <property type="nucleotide sequence ID" value="NZ_CP139858.1"/>
</dbReference>
<comment type="similarity">
    <text evidence="1">Belongs to the glycosyl hydrolase 13 family.</text>
</comment>
<organism evidence="6 7">
    <name type="scientific">Mesorhizobium huakuii</name>
    <dbReference type="NCBI Taxonomy" id="28104"/>
    <lineage>
        <taxon>Bacteria</taxon>
        <taxon>Pseudomonadati</taxon>
        <taxon>Pseudomonadota</taxon>
        <taxon>Alphaproteobacteria</taxon>
        <taxon>Hyphomicrobiales</taxon>
        <taxon>Phyllobacteriaceae</taxon>
        <taxon>Mesorhizobium</taxon>
    </lineage>
</organism>
<evidence type="ECO:0000256" key="4">
    <source>
        <dbReference type="SAM" id="MobiDB-lite"/>
    </source>
</evidence>
<dbReference type="InterPro" id="IPR011837">
    <property type="entry name" value="Glycogen_debranch_GlgX"/>
</dbReference>
<dbReference type="InterPro" id="IPR013780">
    <property type="entry name" value="Glyco_hydro_b"/>
</dbReference>
<name>A0ABZ0VLC6_9HYPH</name>
<keyword evidence="2" id="KW-0378">Hydrolase</keyword>
<dbReference type="CDD" id="cd02856">
    <property type="entry name" value="E_set_GDE_Isoamylase_N"/>
    <property type="match status" value="1"/>
</dbReference>
<evidence type="ECO:0000313" key="7">
    <source>
        <dbReference type="Proteomes" id="UP001322481"/>
    </source>
</evidence>
<dbReference type="Gene3D" id="2.60.40.10">
    <property type="entry name" value="Immunoglobulins"/>
    <property type="match status" value="1"/>
</dbReference>
<keyword evidence="3" id="KW-0326">Glycosidase</keyword>
<proteinExistence type="inferred from homology"/>
<dbReference type="InterPro" id="IPR014756">
    <property type="entry name" value="Ig_E-set"/>
</dbReference>
<dbReference type="CDD" id="cd11326">
    <property type="entry name" value="AmyAc_Glg_debranch"/>
    <property type="match status" value="1"/>
</dbReference>
<evidence type="ECO:0000256" key="1">
    <source>
        <dbReference type="ARBA" id="ARBA00008061"/>
    </source>
</evidence>
<evidence type="ECO:0000256" key="3">
    <source>
        <dbReference type="ARBA" id="ARBA00023295"/>
    </source>
</evidence>
<dbReference type="SUPFAM" id="SSF51011">
    <property type="entry name" value="Glycosyl hydrolase domain"/>
    <property type="match status" value="1"/>
</dbReference>
<feature type="compositionally biased region" description="Basic and acidic residues" evidence="4">
    <location>
        <begin position="447"/>
        <end position="458"/>
    </location>
</feature>
<dbReference type="SUPFAM" id="SSF81296">
    <property type="entry name" value="E set domains"/>
    <property type="match status" value="1"/>
</dbReference>
<dbReference type="InterPro" id="IPR017853">
    <property type="entry name" value="GH"/>
</dbReference>
<dbReference type="Gene3D" id="2.60.40.1180">
    <property type="entry name" value="Golgi alpha-mannosidase II"/>
    <property type="match status" value="1"/>
</dbReference>
<sequence>MTPLGATITPQGIRFAAWSSSARRLWVSIFDEHGNRELDRRELQPEGAGVHALFVPGLAAGTRYGFRADGDYAPERGLWFDPDKLLTDPYAVEIDRPYAYHWRLAARRNEGADTAPLMPKTVAKALPQAAPLLPPLFRPGGLIYEVPVRAFTRLHPDIPQARRGTIAALAHPVIIEHLQRLGVSAVELMPVTASIDERHLPPLGLSNAWGYNPVTFMALDPRLAPGGLEELRDTVAALRNAGIGTILDLVFNHTGESDRLGPTLSLRGLDNQGYYRHQPDGRLVNDTGTGNTVACDHPAVRDMVLDTLRHFVRHAGVDGFRFDLAPVLGRVDGAFDPAASLLEAIAGDPVLADRVLVAEPWDIGPDGYQLGNFPPRFLEWNDRYRDDARRFWRGDAGAVGALATRLAGSSDIFGKAGQPASRTVNFIAAHDGMTLADIVAYERKHNADNGEQNRDGHNDNLSWNNGAEGETDRAAITKARFDDQCALLATLFASRGTIMLTAGDEFGRSQKGNNNAYAQDNAITWLDWAGRDQVLERYASALGMLRRTVPALSDTDFLTGQPADATGIPDVAWLTETGMPLAATDWNDPARHRLVMLLGDADGGRLAVMINGDRRQCVFSLPEREGFRWQPAVETLAVDLARPLPGRSVHFMAEHRTEKWQPVFGQSDAKK</sequence>
<dbReference type="InterPro" id="IPR006047">
    <property type="entry name" value="GH13_cat_dom"/>
</dbReference>
<dbReference type="Pfam" id="PF02922">
    <property type="entry name" value="CBM_48"/>
    <property type="match status" value="1"/>
</dbReference>